<reference evidence="1 2" key="1">
    <citation type="submission" date="2018-07" db="EMBL/GenBank/DDBJ databases">
        <title>Dyella tabacisoli L4-6T, whole genome shotgun sequence.</title>
        <authorList>
            <person name="Zhou X.-K."/>
            <person name="Li W.-J."/>
            <person name="Duan Y.-Q."/>
        </authorList>
    </citation>
    <scope>NUCLEOTIDE SEQUENCE [LARGE SCALE GENOMIC DNA]</scope>
    <source>
        <strain evidence="1 2">L4-6</strain>
    </source>
</reference>
<comment type="caution">
    <text evidence="1">The sequence shown here is derived from an EMBL/GenBank/DDBJ whole genome shotgun (WGS) entry which is preliminary data.</text>
</comment>
<proteinExistence type="predicted"/>
<dbReference type="OrthoDB" id="287584at2"/>
<dbReference type="EMBL" id="QQAH01000013">
    <property type="protein sequence ID" value="RDD80946.1"/>
    <property type="molecule type" value="Genomic_DNA"/>
</dbReference>
<evidence type="ECO:0000313" key="2">
    <source>
        <dbReference type="Proteomes" id="UP000253782"/>
    </source>
</evidence>
<evidence type="ECO:0000313" key="1">
    <source>
        <dbReference type="EMBL" id="RDD80946.1"/>
    </source>
</evidence>
<protein>
    <submittedName>
        <fullName evidence="1">Uncharacterized protein</fullName>
    </submittedName>
</protein>
<dbReference type="AlphaFoldDB" id="A0A369UK71"/>
<accession>A0A369UK71</accession>
<organism evidence="1 2">
    <name type="scientific">Dyella tabacisoli</name>
    <dbReference type="NCBI Taxonomy" id="2282381"/>
    <lineage>
        <taxon>Bacteria</taxon>
        <taxon>Pseudomonadati</taxon>
        <taxon>Pseudomonadota</taxon>
        <taxon>Gammaproteobacteria</taxon>
        <taxon>Lysobacterales</taxon>
        <taxon>Rhodanobacteraceae</taxon>
        <taxon>Dyella</taxon>
    </lineage>
</organism>
<name>A0A369UK71_9GAMM</name>
<dbReference type="Proteomes" id="UP000253782">
    <property type="component" value="Unassembled WGS sequence"/>
</dbReference>
<sequence>MDLMLTLRFHGRLILIKRAHLPAPKAAFATVIRNKAHVISRHPPEKAWSFYVMDLSRGGEDGHATGHPEIVSSL</sequence>
<gene>
    <name evidence="1" type="ORF">DVJ77_14675</name>
</gene>
<keyword evidence="2" id="KW-1185">Reference proteome</keyword>